<sequence>MSLFLQILHDSMVATNSIIIVLSQAMSRQHIRTKNIVFS</sequence>
<name>A0A2P2PPA5_RHIMU</name>
<protein>
    <submittedName>
        <fullName evidence="1">Uncharacterized protein</fullName>
    </submittedName>
</protein>
<dbReference type="EMBL" id="GGEC01076061">
    <property type="protein sequence ID" value="MBX56545.1"/>
    <property type="molecule type" value="Transcribed_RNA"/>
</dbReference>
<organism evidence="1">
    <name type="scientific">Rhizophora mucronata</name>
    <name type="common">Asiatic mangrove</name>
    <dbReference type="NCBI Taxonomy" id="61149"/>
    <lineage>
        <taxon>Eukaryota</taxon>
        <taxon>Viridiplantae</taxon>
        <taxon>Streptophyta</taxon>
        <taxon>Embryophyta</taxon>
        <taxon>Tracheophyta</taxon>
        <taxon>Spermatophyta</taxon>
        <taxon>Magnoliopsida</taxon>
        <taxon>eudicotyledons</taxon>
        <taxon>Gunneridae</taxon>
        <taxon>Pentapetalae</taxon>
        <taxon>rosids</taxon>
        <taxon>fabids</taxon>
        <taxon>Malpighiales</taxon>
        <taxon>Rhizophoraceae</taxon>
        <taxon>Rhizophora</taxon>
    </lineage>
</organism>
<evidence type="ECO:0000313" key="1">
    <source>
        <dbReference type="EMBL" id="MBX56545.1"/>
    </source>
</evidence>
<accession>A0A2P2PPA5</accession>
<reference evidence="1" key="1">
    <citation type="submission" date="2018-02" db="EMBL/GenBank/DDBJ databases">
        <title>Rhizophora mucronata_Transcriptome.</title>
        <authorList>
            <person name="Meera S.P."/>
            <person name="Sreeshan A."/>
            <person name="Augustine A."/>
        </authorList>
    </citation>
    <scope>NUCLEOTIDE SEQUENCE</scope>
    <source>
        <tissue evidence="1">Leaf</tissue>
    </source>
</reference>
<dbReference type="AlphaFoldDB" id="A0A2P2PPA5"/>
<proteinExistence type="predicted"/>